<keyword evidence="1" id="KW-0812">Transmembrane</keyword>
<feature type="transmembrane region" description="Helical" evidence="1">
    <location>
        <begin position="40"/>
        <end position="60"/>
    </location>
</feature>
<accession>A0A941FP74</accession>
<evidence type="ECO:0000313" key="2">
    <source>
        <dbReference type="EMBL" id="MBR8644091.1"/>
    </source>
</evidence>
<reference evidence="2" key="1">
    <citation type="submission" date="2021-04" db="EMBL/GenBank/DDBJ databases">
        <title>Whole genome sequencing of Enterococci isolates from hospitalized patients.</title>
        <authorList>
            <person name="Ogoti B.M."/>
            <person name="Onyambu F.G."/>
        </authorList>
    </citation>
    <scope>NUCLEOTIDE SEQUENCE</scope>
    <source>
        <strain evidence="2">242</strain>
    </source>
</reference>
<proteinExistence type="predicted"/>
<name>A0A941FP74_9BACI</name>
<dbReference type="EMBL" id="JAGTPW010000004">
    <property type="protein sequence ID" value="MBR8644091.1"/>
    <property type="molecule type" value="Genomic_DNA"/>
</dbReference>
<keyword evidence="1" id="KW-1133">Transmembrane helix</keyword>
<organism evidence="2 3">
    <name type="scientific">Peribacillus frigoritolerans</name>
    <dbReference type="NCBI Taxonomy" id="450367"/>
    <lineage>
        <taxon>Bacteria</taxon>
        <taxon>Bacillati</taxon>
        <taxon>Bacillota</taxon>
        <taxon>Bacilli</taxon>
        <taxon>Bacillales</taxon>
        <taxon>Bacillaceae</taxon>
        <taxon>Peribacillus</taxon>
    </lineage>
</organism>
<dbReference type="Proteomes" id="UP000680045">
    <property type="component" value="Unassembled WGS sequence"/>
</dbReference>
<dbReference type="AlphaFoldDB" id="A0A941FP74"/>
<comment type="caution">
    <text evidence="2">The sequence shown here is derived from an EMBL/GenBank/DDBJ whole genome shotgun (WGS) entry which is preliminary data.</text>
</comment>
<sequence>MLSFNYGTSRSTKSPHLLLLLAGIHSKTEGDFMFNIGDVLWQLFYLALLVLLFVMVVKAVRFFIKNMTKINNLDNKRDELHERLKRRMNEGKAGGVKGFGRIHHIYTQF</sequence>
<protein>
    <submittedName>
        <fullName evidence="2">Uncharacterized protein</fullName>
    </submittedName>
</protein>
<keyword evidence="1" id="KW-0472">Membrane</keyword>
<evidence type="ECO:0000313" key="3">
    <source>
        <dbReference type="Proteomes" id="UP000680045"/>
    </source>
</evidence>
<evidence type="ECO:0000256" key="1">
    <source>
        <dbReference type="SAM" id="Phobius"/>
    </source>
</evidence>
<gene>
    <name evidence="2" type="ORF">KEH51_03495</name>
</gene>